<dbReference type="KEGG" id="can:Cyan10605_2358"/>
<protein>
    <submittedName>
        <fullName evidence="1">Uncharacterized protein</fullName>
    </submittedName>
</protein>
<organism evidence="1 2">
    <name type="scientific">Cyanobacterium aponinum (strain PCC 10605)</name>
    <dbReference type="NCBI Taxonomy" id="755178"/>
    <lineage>
        <taxon>Bacteria</taxon>
        <taxon>Bacillati</taxon>
        <taxon>Cyanobacteriota</taxon>
        <taxon>Cyanophyceae</taxon>
        <taxon>Oscillatoriophycideae</taxon>
        <taxon>Chroococcales</taxon>
        <taxon>Geminocystaceae</taxon>
        <taxon>Cyanobacterium</taxon>
    </lineage>
</organism>
<proteinExistence type="predicted"/>
<keyword evidence="2" id="KW-1185">Reference proteome</keyword>
<name>K9Z5I0_CYAAP</name>
<gene>
    <name evidence="1" type="ordered locus">Cyan10605_2358</name>
</gene>
<reference evidence="2" key="1">
    <citation type="journal article" date="2013" name="Proc. Natl. Acad. Sci. U.S.A.">
        <title>Improving the coverage of the cyanobacterial phylum using diversity-driven genome sequencing.</title>
        <authorList>
            <person name="Shih P.M."/>
            <person name="Wu D."/>
            <person name="Latifi A."/>
            <person name="Axen S.D."/>
            <person name="Fewer D.P."/>
            <person name="Talla E."/>
            <person name="Calteau A."/>
            <person name="Cai F."/>
            <person name="Tandeau de Marsac N."/>
            <person name="Rippka R."/>
            <person name="Herdman M."/>
            <person name="Sivonen K."/>
            <person name="Coursin T."/>
            <person name="Laurent T."/>
            <person name="Goodwin L."/>
            <person name="Nolan M."/>
            <person name="Davenport K.W."/>
            <person name="Han C.S."/>
            <person name="Rubin E.M."/>
            <person name="Eisen J.A."/>
            <person name="Woyke T."/>
            <person name="Gugger M."/>
            <person name="Kerfeld C.A."/>
        </authorList>
    </citation>
    <scope>NUCLEOTIDE SEQUENCE [LARGE SCALE GENOMIC DNA]</scope>
    <source>
        <strain evidence="2">PCC 10605</strain>
    </source>
</reference>
<dbReference type="HOGENOM" id="CLU_2478119_0_0_3"/>
<accession>K9Z5I0</accession>
<sequence length="87" mass="10238">MRDNYDFSQGVKNPYFDCLKTRSKKHMNLKSLFQNEKTRIILGDAITLLNEYIEDESISYLSILLIISAKNSPNFQDRREDEGNYIL</sequence>
<dbReference type="OrthoDB" id="9800801at2"/>
<dbReference type="EMBL" id="CP003947">
    <property type="protein sequence ID" value="AFZ54441.1"/>
    <property type="molecule type" value="Genomic_DNA"/>
</dbReference>
<dbReference type="Proteomes" id="UP000010480">
    <property type="component" value="Chromosome"/>
</dbReference>
<evidence type="ECO:0000313" key="1">
    <source>
        <dbReference type="EMBL" id="AFZ54441.1"/>
    </source>
</evidence>
<dbReference type="AlphaFoldDB" id="K9Z5I0"/>
<evidence type="ECO:0000313" key="2">
    <source>
        <dbReference type="Proteomes" id="UP000010480"/>
    </source>
</evidence>